<comment type="caution">
    <text evidence="2">The sequence shown here is derived from an EMBL/GenBank/DDBJ whole genome shotgun (WGS) entry which is preliminary data.</text>
</comment>
<proteinExistence type="predicted"/>
<evidence type="ECO:0000313" key="3">
    <source>
        <dbReference type="Proteomes" id="UP000692954"/>
    </source>
</evidence>
<evidence type="ECO:0000313" key="2">
    <source>
        <dbReference type="EMBL" id="CAD8068982.1"/>
    </source>
</evidence>
<evidence type="ECO:0000256" key="1">
    <source>
        <dbReference type="SAM" id="Coils"/>
    </source>
</evidence>
<keyword evidence="3" id="KW-1185">Reference proteome</keyword>
<feature type="coiled-coil region" evidence="1">
    <location>
        <begin position="229"/>
        <end position="256"/>
    </location>
</feature>
<keyword evidence="1" id="KW-0175">Coiled coil</keyword>
<feature type="coiled-coil region" evidence="1">
    <location>
        <begin position="286"/>
        <end position="349"/>
    </location>
</feature>
<dbReference type="Proteomes" id="UP000692954">
    <property type="component" value="Unassembled WGS sequence"/>
</dbReference>
<accession>A0A8S1LRS5</accession>
<feature type="coiled-coil region" evidence="1">
    <location>
        <begin position="420"/>
        <end position="447"/>
    </location>
</feature>
<organism evidence="2 3">
    <name type="scientific">Paramecium sonneborni</name>
    <dbReference type="NCBI Taxonomy" id="65129"/>
    <lineage>
        <taxon>Eukaryota</taxon>
        <taxon>Sar</taxon>
        <taxon>Alveolata</taxon>
        <taxon>Ciliophora</taxon>
        <taxon>Intramacronucleata</taxon>
        <taxon>Oligohymenophorea</taxon>
        <taxon>Peniculida</taxon>
        <taxon>Parameciidae</taxon>
        <taxon>Paramecium</taxon>
    </lineage>
</organism>
<dbReference type="OrthoDB" id="306264at2759"/>
<protein>
    <submittedName>
        <fullName evidence="2">Uncharacterized protein</fullName>
    </submittedName>
</protein>
<name>A0A8S1LRS5_9CILI</name>
<gene>
    <name evidence="2" type="ORF">PSON_ATCC_30995.1.T0250020</name>
</gene>
<reference evidence="2" key="1">
    <citation type="submission" date="2021-01" db="EMBL/GenBank/DDBJ databases">
        <authorList>
            <consortium name="Genoscope - CEA"/>
            <person name="William W."/>
        </authorList>
    </citation>
    <scope>NUCLEOTIDE SEQUENCE</scope>
</reference>
<dbReference type="EMBL" id="CAJJDN010000025">
    <property type="protein sequence ID" value="CAD8068982.1"/>
    <property type="molecule type" value="Genomic_DNA"/>
</dbReference>
<dbReference type="AlphaFoldDB" id="A0A8S1LRS5"/>
<sequence length="574" mass="68815">MKSAITLLNKWNLSKRQIHNISELQDGIVFAQLLDDYLGSNIQRVLWNQIINNIQLARKKCKLEIINFDDDITLSDSNLDFAKFIPYFIDTMLRVNSQELVEMMQQLLPQQQQEIMGFLENQTEEIGSFQDFWQFEHQTTNTIISLEENLNTKEMIIAQQNKQIELMRTEYQNKVFDYQSKITELHELYQQLNESQAFFLQKVNCCELEEVYQKFEDYIKEIDNSKQIIEDFTYLVQNQQKEIAKLQQKNQTLKSKLLSCPQTARSIEPEQQQQIIVKDPQEQRTIEKLKAQIQGIKEEHQRMLGLKQTYYESELTKLKRKLYETEKEASQFRKKMEKFKVELEEYQSMNQYERKLPFESLRHQGIYSSNNSYIIEVDQRFGQSPKSTYFDFLQSQNKSEIDHAMSHNNQSLKYTDETNVTKLQLQLTEKSNKITQLERQLSMFQQSSHSRRNSMTKFNQSQQEKYFDQSTILEHLRYYVQYSQQKDQEIHDIREQQNQNFLDLCKQIIKQNEQIQRLNSIIMNNKSEDQMQEITEKHQNDLQSLNQYYVDTLNNKDELLHLIISLFYENALVK</sequence>